<organism evidence="3 4">
    <name type="scientific">Desulfobacter hydrogenophilus</name>
    <dbReference type="NCBI Taxonomy" id="2291"/>
    <lineage>
        <taxon>Bacteria</taxon>
        <taxon>Pseudomonadati</taxon>
        <taxon>Thermodesulfobacteriota</taxon>
        <taxon>Desulfobacteria</taxon>
        <taxon>Desulfobacterales</taxon>
        <taxon>Desulfobacteraceae</taxon>
        <taxon>Desulfobacter</taxon>
    </lineage>
</organism>
<evidence type="ECO:0000313" key="3">
    <source>
        <dbReference type="EMBL" id="RAM00448.1"/>
    </source>
</evidence>
<protein>
    <submittedName>
        <fullName evidence="3">Uncharacterized protein</fullName>
    </submittedName>
</protein>
<keyword evidence="1" id="KW-0812">Transmembrane</keyword>
<accession>A0A328F7A8</accession>
<dbReference type="AlphaFoldDB" id="A0A328F7A8"/>
<dbReference type="Proteomes" id="UP000293902">
    <property type="component" value="Chromosome"/>
</dbReference>
<dbReference type="RefSeq" id="WP_111959561.1">
    <property type="nucleotide sequence ID" value="NZ_CP036313.1"/>
</dbReference>
<sequence>MGFLNREKTSPVKYKANGKYALCRNIKIPEKEFKRAKLAGTEDAQKKKIPVQQTKASQYEKETQHFWERRIQSQVDYHAERIRQWRNMIDPVLDEFHRTKDDFSQRLKNRNYMVPHVQWNKLTYFIVMFVIIMVEVPINYSVFQAFGDEYTYFTYLLAFGLSFFLSMLAHFIGGWIKSEGVKFRSLGLILLVIVLLALIAWIRLKFFTGDEEALILEYFKEGVEIDLVVLFFFIFNTILFTVSIISSYMSHYSDPDFKQSEKDYKQGKMKLNNIFSAWRQEVNELERVIDFCQSAFKELRAVYIDAYEKEGAPKPMCFKETIGVDLDRMPNDFVQRLNAMRTRFTQEKSEIIDALKPVRPESTLKEASDAK</sequence>
<feature type="transmembrane region" description="Helical" evidence="1">
    <location>
        <begin position="152"/>
        <end position="176"/>
    </location>
</feature>
<feature type="transmembrane region" description="Helical" evidence="1">
    <location>
        <begin position="122"/>
        <end position="140"/>
    </location>
</feature>
<keyword evidence="1" id="KW-0472">Membrane</keyword>
<dbReference type="InterPro" id="IPR036259">
    <property type="entry name" value="MFS_trans_sf"/>
</dbReference>
<feature type="transmembrane region" description="Helical" evidence="1">
    <location>
        <begin position="188"/>
        <end position="207"/>
    </location>
</feature>
<keyword evidence="5" id="KW-1185">Reference proteome</keyword>
<proteinExistence type="predicted"/>
<feature type="transmembrane region" description="Helical" evidence="1">
    <location>
        <begin position="227"/>
        <end position="249"/>
    </location>
</feature>
<keyword evidence="1" id="KW-1133">Transmembrane helix</keyword>
<reference evidence="2 5" key="2">
    <citation type="submission" date="2019-02" db="EMBL/GenBank/DDBJ databases">
        <title>Complete genome sequence of Desulfobacter hydrogenophilus AcRS1.</title>
        <authorList>
            <person name="Marietou A."/>
            <person name="Lund M.B."/>
            <person name="Marshall I.P.G."/>
            <person name="Schreiber L."/>
            <person name="Jorgensen B."/>
        </authorList>
    </citation>
    <scope>NUCLEOTIDE SEQUENCE [LARGE SCALE GENOMIC DNA]</scope>
    <source>
        <strain evidence="2 5">AcRS1</strain>
    </source>
</reference>
<dbReference type="Proteomes" id="UP000248798">
    <property type="component" value="Unassembled WGS sequence"/>
</dbReference>
<dbReference type="EMBL" id="CP036313">
    <property type="protein sequence ID" value="QBH13158.1"/>
    <property type="molecule type" value="Genomic_DNA"/>
</dbReference>
<reference evidence="3 4" key="1">
    <citation type="submission" date="2018-06" db="EMBL/GenBank/DDBJ databases">
        <title>Complete Genome Sequence of Desulfobacter hydrogenophilus (DSM3380).</title>
        <authorList>
            <person name="Marietou A."/>
            <person name="Schreiber L."/>
            <person name="Marshall I."/>
            <person name="Jorgensen B."/>
        </authorList>
    </citation>
    <scope>NUCLEOTIDE SEQUENCE [LARGE SCALE GENOMIC DNA]</scope>
    <source>
        <strain evidence="3 4">DSM 3380</strain>
    </source>
</reference>
<gene>
    <name evidence="3" type="ORF">DO021_18870</name>
    <name evidence="2" type="ORF">EYB58_09645</name>
</gene>
<dbReference type="EMBL" id="QLNI01000047">
    <property type="protein sequence ID" value="RAM00448.1"/>
    <property type="molecule type" value="Genomic_DNA"/>
</dbReference>
<name>A0A328F7A8_9BACT</name>
<evidence type="ECO:0000313" key="2">
    <source>
        <dbReference type="EMBL" id="QBH13158.1"/>
    </source>
</evidence>
<dbReference type="SUPFAM" id="SSF103473">
    <property type="entry name" value="MFS general substrate transporter"/>
    <property type="match status" value="1"/>
</dbReference>
<evidence type="ECO:0000313" key="4">
    <source>
        <dbReference type="Proteomes" id="UP000248798"/>
    </source>
</evidence>
<evidence type="ECO:0000313" key="5">
    <source>
        <dbReference type="Proteomes" id="UP000293902"/>
    </source>
</evidence>
<evidence type="ECO:0000256" key="1">
    <source>
        <dbReference type="SAM" id="Phobius"/>
    </source>
</evidence>